<evidence type="ECO:0000313" key="8">
    <source>
        <dbReference type="EMBL" id="CAH3116180.1"/>
    </source>
</evidence>
<keyword evidence="2" id="KW-0677">Repeat</keyword>
<dbReference type="InterPro" id="IPR003598">
    <property type="entry name" value="Ig_sub2"/>
</dbReference>
<dbReference type="EMBL" id="CALNXJ010000015">
    <property type="protein sequence ID" value="CAH3116180.1"/>
    <property type="molecule type" value="Genomic_DNA"/>
</dbReference>
<keyword evidence="6" id="KW-0472">Membrane</keyword>
<proteinExistence type="predicted"/>
<reference evidence="8 9" key="1">
    <citation type="submission" date="2022-05" db="EMBL/GenBank/DDBJ databases">
        <authorList>
            <consortium name="Genoscope - CEA"/>
            <person name="William W."/>
        </authorList>
    </citation>
    <scope>NUCLEOTIDE SEQUENCE [LARGE SCALE GENOMIC DNA]</scope>
</reference>
<comment type="caution">
    <text evidence="8">The sequence shown here is derived from an EMBL/GenBank/DDBJ whole genome shotgun (WGS) entry which is preliminary data.</text>
</comment>
<keyword evidence="9" id="KW-1185">Reference proteome</keyword>
<dbReference type="InterPro" id="IPR051170">
    <property type="entry name" value="Neural/epithelial_adhesion"/>
</dbReference>
<feature type="domain" description="Ig-like" evidence="7">
    <location>
        <begin position="38"/>
        <end position="124"/>
    </location>
</feature>
<keyword evidence="6" id="KW-0812">Transmembrane</keyword>
<feature type="compositionally biased region" description="Basic and acidic residues" evidence="5">
    <location>
        <begin position="268"/>
        <end position="283"/>
    </location>
</feature>
<dbReference type="GO" id="GO:0043005">
    <property type="term" value="C:neuron projection"/>
    <property type="evidence" value="ECO:0007669"/>
    <property type="project" value="TreeGrafter"/>
</dbReference>
<keyword evidence="4" id="KW-0393">Immunoglobulin domain</keyword>
<feature type="region of interest" description="Disordered" evidence="5">
    <location>
        <begin position="268"/>
        <end position="310"/>
    </location>
</feature>
<dbReference type="PANTHER" id="PTHR12231">
    <property type="entry name" value="CTX-RELATED TYPE I TRANSMEMBRANE PROTEIN"/>
    <property type="match status" value="1"/>
</dbReference>
<dbReference type="InterPro" id="IPR013783">
    <property type="entry name" value="Ig-like_fold"/>
</dbReference>
<evidence type="ECO:0000256" key="3">
    <source>
        <dbReference type="ARBA" id="ARBA00023157"/>
    </source>
</evidence>
<dbReference type="Gene3D" id="2.60.40.10">
    <property type="entry name" value="Immunoglobulins"/>
    <property type="match status" value="2"/>
</dbReference>
<dbReference type="InterPro" id="IPR003599">
    <property type="entry name" value="Ig_sub"/>
</dbReference>
<dbReference type="InterPro" id="IPR036179">
    <property type="entry name" value="Ig-like_dom_sf"/>
</dbReference>
<gene>
    <name evidence="8" type="ORF">PMEA_00006964</name>
</gene>
<accession>A0AAU9WJQ1</accession>
<protein>
    <recommendedName>
        <fullName evidence="7">Ig-like domain-containing protein</fullName>
    </recommendedName>
</protein>
<dbReference type="CDD" id="cd00096">
    <property type="entry name" value="Ig"/>
    <property type="match status" value="1"/>
</dbReference>
<sequence>MLGRSESPCHTQTHHKLFCGSILSFQPYFVEIDTKDKPHIKDLPERTITAVGEPAVLTCEVSGNPDASVTWTKDGLTSIPRAQFKKNGKVLIIQDVVPDDSGVYECIAMNIFGESRTASTLIVAVPPRIIEELSPSSVMCEKRTPCFLSCQATSYLPFNYSWTKDGQVPTGDDIKLMNNSIIVTPRDGKGYGEYVCRATNSFGSTEYKIILLSPKDNRDDDRIPQSIFLASVITLSCAVVVLLIIVCGLIWQRRRAVPSERIQGKEKVDFDGVKSSPDRRSNDEPASDPNTYMELKARPSNHEESHVPTEYQSLLEIPKNPEYYNVVLQRENGGKQNKEVYEEI</sequence>
<dbReference type="SUPFAM" id="SSF48726">
    <property type="entry name" value="Immunoglobulin"/>
    <property type="match status" value="2"/>
</dbReference>
<organism evidence="8 9">
    <name type="scientific">Pocillopora meandrina</name>
    <dbReference type="NCBI Taxonomy" id="46732"/>
    <lineage>
        <taxon>Eukaryota</taxon>
        <taxon>Metazoa</taxon>
        <taxon>Cnidaria</taxon>
        <taxon>Anthozoa</taxon>
        <taxon>Hexacorallia</taxon>
        <taxon>Scleractinia</taxon>
        <taxon>Astrocoeniina</taxon>
        <taxon>Pocilloporidae</taxon>
        <taxon>Pocillopora</taxon>
    </lineage>
</organism>
<evidence type="ECO:0000313" key="9">
    <source>
        <dbReference type="Proteomes" id="UP001159428"/>
    </source>
</evidence>
<feature type="compositionally biased region" description="Basic and acidic residues" evidence="5">
    <location>
        <begin position="295"/>
        <end position="307"/>
    </location>
</feature>
<keyword evidence="6" id="KW-1133">Transmembrane helix</keyword>
<evidence type="ECO:0000256" key="4">
    <source>
        <dbReference type="ARBA" id="ARBA00023319"/>
    </source>
</evidence>
<keyword evidence="1" id="KW-0732">Signal</keyword>
<feature type="domain" description="Ig-like" evidence="7">
    <location>
        <begin position="127"/>
        <end position="210"/>
    </location>
</feature>
<dbReference type="PANTHER" id="PTHR12231:SF253">
    <property type="entry name" value="DPR-INTERACTING PROTEIN ETA, ISOFORM B-RELATED"/>
    <property type="match status" value="1"/>
</dbReference>
<evidence type="ECO:0000256" key="1">
    <source>
        <dbReference type="ARBA" id="ARBA00022729"/>
    </source>
</evidence>
<evidence type="ECO:0000256" key="5">
    <source>
        <dbReference type="SAM" id="MobiDB-lite"/>
    </source>
</evidence>
<dbReference type="FunFam" id="2.60.40.10:FF:000032">
    <property type="entry name" value="palladin isoform X1"/>
    <property type="match status" value="1"/>
</dbReference>
<evidence type="ECO:0000256" key="2">
    <source>
        <dbReference type="ARBA" id="ARBA00022737"/>
    </source>
</evidence>
<dbReference type="Proteomes" id="UP001159428">
    <property type="component" value="Unassembled WGS sequence"/>
</dbReference>
<dbReference type="AlphaFoldDB" id="A0AAU9WJQ1"/>
<dbReference type="SMART" id="SM00408">
    <property type="entry name" value="IGc2"/>
    <property type="match status" value="2"/>
</dbReference>
<dbReference type="SMART" id="SM00409">
    <property type="entry name" value="IG"/>
    <property type="match status" value="1"/>
</dbReference>
<dbReference type="InterPro" id="IPR007110">
    <property type="entry name" value="Ig-like_dom"/>
</dbReference>
<keyword evidence="3" id="KW-1015">Disulfide bond</keyword>
<feature type="transmembrane region" description="Helical" evidence="6">
    <location>
        <begin position="227"/>
        <end position="251"/>
    </location>
</feature>
<dbReference type="Pfam" id="PF13927">
    <property type="entry name" value="Ig_3"/>
    <property type="match status" value="2"/>
</dbReference>
<evidence type="ECO:0000256" key="6">
    <source>
        <dbReference type="SAM" id="Phobius"/>
    </source>
</evidence>
<evidence type="ECO:0000259" key="7">
    <source>
        <dbReference type="PROSITE" id="PS50835"/>
    </source>
</evidence>
<dbReference type="PROSITE" id="PS50835">
    <property type="entry name" value="IG_LIKE"/>
    <property type="match status" value="2"/>
</dbReference>
<name>A0AAU9WJQ1_9CNID</name>